<feature type="domain" description="HTH tetR-type" evidence="5">
    <location>
        <begin position="11"/>
        <end position="71"/>
    </location>
</feature>
<reference evidence="6 7" key="1">
    <citation type="submission" date="2019-07" db="EMBL/GenBank/DDBJ databases">
        <title>Whole genome shotgun sequence of Aeromicrobium flavum NBRC 107625.</title>
        <authorList>
            <person name="Hosoyama A."/>
            <person name="Uohara A."/>
            <person name="Ohji S."/>
            <person name="Ichikawa N."/>
        </authorList>
    </citation>
    <scope>NUCLEOTIDE SEQUENCE [LARGE SCALE GENOMIC DNA]</scope>
    <source>
        <strain evidence="6 7">NBRC 107625</strain>
    </source>
</reference>
<evidence type="ECO:0000256" key="2">
    <source>
        <dbReference type="ARBA" id="ARBA00023125"/>
    </source>
</evidence>
<dbReference type="PANTHER" id="PTHR30055:SF234">
    <property type="entry name" value="HTH-TYPE TRANSCRIPTIONAL REGULATOR BETI"/>
    <property type="match status" value="1"/>
</dbReference>
<evidence type="ECO:0000313" key="7">
    <source>
        <dbReference type="Proteomes" id="UP000321769"/>
    </source>
</evidence>
<dbReference type="Gene3D" id="1.10.357.10">
    <property type="entry name" value="Tetracycline Repressor, domain 2"/>
    <property type="match status" value="1"/>
</dbReference>
<dbReference type="InterPro" id="IPR001647">
    <property type="entry name" value="HTH_TetR"/>
</dbReference>
<dbReference type="GO" id="GO:0000976">
    <property type="term" value="F:transcription cis-regulatory region binding"/>
    <property type="evidence" value="ECO:0007669"/>
    <property type="project" value="TreeGrafter"/>
</dbReference>
<dbReference type="SUPFAM" id="SSF46689">
    <property type="entry name" value="Homeodomain-like"/>
    <property type="match status" value="1"/>
</dbReference>
<evidence type="ECO:0000313" key="6">
    <source>
        <dbReference type="EMBL" id="GEO88943.1"/>
    </source>
</evidence>
<dbReference type="Pfam" id="PF17754">
    <property type="entry name" value="TetR_C_14"/>
    <property type="match status" value="1"/>
</dbReference>
<evidence type="ECO:0000256" key="4">
    <source>
        <dbReference type="PROSITE-ProRule" id="PRU00335"/>
    </source>
</evidence>
<keyword evidence="7" id="KW-1185">Reference proteome</keyword>
<evidence type="ECO:0000259" key="5">
    <source>
        <dbReference type="PROSITE" id="PS50977"/>
    </source>
</evidence>
<keyword evidence="2 4" id="KW-0238">DNA-binding</keyword>
<organism evidence="6 7">
    <name type="scientific">Aeromicrobium flavum</name>
    <dbReference type="NCBI Taxonomy" id="416568"/>
    <lineage>
        <taxon>Bacteria</taxon>
        <taxon>Bacillati</taxon>
        <taxon>Actinomycetota</taxon>
        <taxon>Actinomycetes</taxon>
        <taxon>Propionibacteriales</taxon>
        <taxon>Nocardioidaceae</taxon>
        <taxon>Aeromicrobium</taxon>
    </lineage>
</organism>
<keyword evidence="3" id="KW-0804">Transcription</keyword>
<proteinExistence type="predicted"/>
<dbReference type="PROSITE" id="PS50977">
    <property type="entry name" value="HTH_TETR_2"/>
    <property type="match status" value="1"/>
</dbReference>
<dbReference type="Proteomes" id="UP000321769">
    <property type="component" value="Unassembled WGS sequence"/>
</dbReference>
<evidence type="ECO:0000256" key="3">
    <source>
        <dbReference type="ARBA" id="ARBA00023163"/>
    </source>
</evidence>
<evidence type="ECO:0000256" key="1">
    <source>
        <dbReference type="ARBA" id="ARBA00023015"/>
    </source>
</evidence>
<keyword evidence="1" id="KW-0805">Transcription regulation</keyword>
<dbReference type="GO" id="GO:0003700">
    <property type="term" value="F:DNA-binding transcription factor activity"/>
    <property type="evidence" value="ECO:0007669"/>
    <property type="project" value="TreeGrafter"/>
</dbReference>
<accession>A0A512HU12</accession>
<feature type="DNA-binding region" description="H-T-H motif" evidence="4">
    <location>
        <begin position="34"/>
        <end position="53"/>
    </location>
</feature>
<protein>
    <recommendedName>
        <fullName evidence="5">HTH tetR-type domain-containing protein</fullName>
    </recommendedName>
</protein>
<dbReference type="EMBL" id="BJZQ01000004">
    <property type="protein sequence ID" value="GEO88943.1"/>
    <property type="molecule type" value="Genomic_DNA"/>
</dbReference>
<dbReference type="RefSeq" id="WP_186813840.1">
    <property type="nucleotide sequence ID" value="NZ_BAAAYQ010000001.1"/>
</dbReference>
<dbReference type="InterPro" id="IPR041347">
    <property type="entry name" value="MftR_C"/>
</dbReference>
<dbReference type="Pfam" id="PF00440">
    <property type="entry name" value="TetR_N"/>
    <property type="match status" value="1"/>
</dbReference>
<name>A0A512HU12_9ACTN</name>
<comment type="caution">
    <text evidence="6">The sequence shown here is derived from an EMBL/GenBank/DDBJ whole genome shotgun (WGS) entry which is preliminary data.</text>
</comment>
<dbReference type="PANTHER" id="PTHR30055">
    <property type="entry name" value="HTH-TYPE TRANSCRIPTIONAL REGULATOR RUTR"/>
    <property type="match status" value="1"/>
</dbReference>
<dbReference type="AlphaFoldDB" id="A0A512HU12"/>
<dbReference type="InterPro" id="IPR050109">
    <property type="entry name" value="HTH-type_TetR-like_transc_reg"/>
</dbReference>
<gene>
    <name evidence="6" type="ORF">AFL01nite_12700</name>
</gene>
<dbReference type="InterPro" id="IPR009057">
    <property type="entry name" value="Homeodomain-like_sf"/>
</dbReference>
<sequence length="197" mass="21593">MSDSAGGSRRERTLRAIIRSARELTDEHGLDGFTMEQLAERTGVSRRTLFNYVPGKVDAVLGPEKTLDPAIIEAFLAGGPTGDLLVDVKEIVRASLQADVPDPAELAAVRRLLRKDTRLMLAVHERFVEKSRELSDAIATREGRQVDPLDLRIIGTLIISLCDIALDESLAQPTRTVAECFDHAFDAMSSLFAPRPA</sequence>